<name>A0A853JG55_9GAMM</name>
<dbReference type="InterPro" id="IPR050237">
    <property type="entry name" value="ATP-dep_AMP-bd_enzyme"/>
</dbReference>
<dbReference type="InterPro" id="IPR020845">
    <property type="entry name" value="AMP-binding_CS"/>
</dbReference>
<protein>
    <submittedName>
        <fullName evidence="4">Acyl-CoA synthetase</fullName>
    </submittedName>
</protein>
<dbReference type="Gene3D" id="3.40.50.12780">
    <property type="entry name" value="N-terminal domain of ligase-like"/>
    <property type="match status" value="1"/>
</dbReference>
<dbReference type="PANTHER" id="PTHR43767:SF8">
    <property type="entry name" value="LONG-CHAIN-FATTY-ACID--COA LIGASE"/>
    <property type="match status" value="1"/>
</dbReference>
<dbReference type="InterPro" id="IPR042099">
    <property type="entry name" value="ANL_N_sf"/>
</dbReference>
<comment type="caution">
    <text evidence="4">The sequence shown here is derived from an EMBL/GenBank/DDBJ whole genome shotgun (WGS) entry which is preliminary data.</text>
</comment>
<dbReference type="AlphaFoldDB" id="A0A853JG55"/>
<evidence type="ECO:0000313" key="4">
    <source>
        <dbReference type="EMBL" id="NZA27438.1"/>
    </source>
</evidence>
<dbReference type="EMBL" id="JACCKA010000077">
    <property type="protein sequence ID" value="NZA27438.1"/>
    <property type="molecule type" value="Genomic_DNA"/>
</dbReference>
<keyword evidence="1" id="KW-0436">Ligase</keyword>
<dbReference type="PANTHER" id="PTHR43767">
    <property type="entry name" value="LONG-CHAIN-FATTY-ACID--COA LIGASE"/>
    <property type="match status" value="1"/>
</dbReference>
<accession>A0A853JG55</accession>
<keyword evidence="5" id="KW-1185">Reference proteome</keyword>
<dbReference type="Pfam" id="PF00501">
    <property type="entry name" value="AMP-binding"/>
    <property type="match status" value="1"/>
</dbReference>
<evidence type="ECO:0000256" key="2">
    <source>
        <dbReference type="SAM" id="MobiDB-lite"/>
    </source>
</evidence>
<dbReference type="GO" id="GO:0016874">
    <property type="term" value="F:ligase activity"/>
    <property type="evidence" value="ECO:0007669"/>
    <property type="project" value="UniProtKB-KW"/>
</dbReference>
<dbReference type="Proteomes" id="UP000578091">
    <property type="component" value="Unassembled WGS sequence"/>
</dbReference>
<dbReference type="Gene3D" id="3.30.300.30">
    <property type="match status" value="1"/>
</dbReference>
<dbReference type="InterPro" id="IPR000873">
    <property type="entry name" value="AMP-dep_synth/lig_dom"/>
</dbReference>
<feature type="region of interest" description="Disordered" evidence="2">
    <location>
        <begin position="1"/>
        <end position="24"/>
    </location>
</feature>
<dbReference type="InterPro" id="IPR045851">
    <property type="entry name" value="AMP-bd_C_sf"/>
</dbReference>
<evidence type="ECO:0000313" key="5">
    <source>
        <dbReference type="Proteomes" id="UP000578091"/>
    </source>
</evidence>
<reference evidence="4 5" key="1">
    <citation type="submission" date="2020-07" db="EMBL/GenBank/DDBJ databases">
        <title>Luteimonas sp. SJ-92.</title>
        <authorList>
            <person name="Huang X.-X."/>
            <person name="Xu L."/>
            <person name="Sun J.-Q."/>
        </authorList>
    </citation>
    <scope>NUCLEOTIDE SEQUENCE [LARGE SCALE GENOMIC DNA]</scope>
    <source>
        <strain evidence="4 5">SJ-92</strain>
    </source>
</reference>
<organism evidence="4 5">
    <name type="scientific">Luteimonas salinisoli</name>
    <dbReference type="NCBI Taxonomy" id="2752307"/>
    <lineage>
        <taxon>Bacteria</taxon>
        <taxon>Pseudomonadati</taxon>
        <taxon>Pseudomonadota</taxon>
        <taxon>Gammaproteobacteria</taxon>
        <taxon>Lysobacterales</taxon>
        <taxon>Lysobacteraceae</taxon>
        <taxon>Luteimonas</taxon>
    </lineage>
</organism>
<gene>
    <name evidence="4" type="ORF">H0E84_13695</name>
</gene>
<dbReference type="SUPFAM" id="SSF56801">
    <property type="entry name" value="Acetyl-CoA synthetase-like"/>
    <property type="match status" value="1"/>
</dbReference>
<dbReference type="RefSeq" id="WP_180679214.1">
    <property type="nucleotide sequence ID" value="NZ_JACCKA010000077.1"/>
</dbReference>
<evidence type="ECO:0000256" key="1">
    <source>
        <dbReference type="ARBA" id="ARBA00022598"/>
    </source>
</evidence>
<feature type="domain" description="AMP-dependent synthetase/ligase" evidence="3">
    <location>
        <begin position="130"/>
        <end position="306"/>
    </location>
</feature>
<dbReference type="PROSITE" id="PS00455">
    <property type="entry name" value="AMP_BINDING"/>
    <property type="match status" value="1"/>
</dbReference>
<sequence length="464" mass="48970">MSAVIDSHPPRPAPASRRHPLATGDPARTVAVVDGRPVALGTFLAQVRGLAARLPAVPCAVNLCEDRYRFLVAFCAVALRGQTTLLPPARTRVAIDEVRAQHPDSYCIGDLDPCGCQAESLSPLPHFVRMLDPLPELDGPVPEIDDAQLVAIGFTSGSTGAPKPNRKHWAAFRVGTARNLEALADLWPPDATPGLVATVPAQHMYGIEMSVLFPLLAGAAVHAARPFFPGDVAAALRAIDAPRLLVTTPVHLRALLESEVAVPPLAGIVSATAPLSQALAAAAETRFGCEVRETFGSTETCIIARRRTALETVWTPLAGVRLHPQPDGTLVERDCMPAAVTLADLVELQPGGGFLLCGRQADLLEIAGKRASLADLTRRLLAIPGVEDGAMLQLDQADAGGVRRIAALAVAPGLDEAAIHAALRRSLDPVFLPRRLRLVPALPRNETGKLPRAALLALLRGDSS</sequence>
<proteinExistence type="predicted"/>
<evidence type="ECO:0000259" key="3">
    <source>
        <dbReference type="Pfam" id="PF00501"/>
    </source>
</evidence>